<evidence type="ECO:0000256" key="5">
    <source>
        <dbReference type="ARBA" id="ARBA00022490"/>
    </source>
</evidence>
<dbReference type="Proteomes" id="UP000243342">
    <property type="component" value="Unassembled WGS sequence"/>
</dbReference>
<evidence type="ECO:0000256" key="9">
    <source>
        <dbReference type="ARBA" id="ARBA00022691"/>
    </source>
</evidence>
<dbReference type="Pfam" id="PF20260">
    <property type="entry name" value="PUA_4"/>
    <property type="match status" value="1"/>
</dbReference>
<proteinExistence type="inferred from homology"/>
<keyword evidence="7 12" id="KW-0489">Methyltransferase</keyword>
<evidence type="ECO:0000256" key="11">
    <source>
        <dbReference type="ARBA" id="ARBA00047944"/>
    </source>
</evidence>
<sequence>MTAPVFVVEGGALARAAAGDVVPLDGPEGRHAAAVKRLRAGEAVVLADGAGRGVDGVVDAVRGKDGIDVRVEAVRDEAPPAPRVTVVQALPKGDRGELAVETMTEVGVDAVVPWSAARCVTRWSGPRGEKALGKWRATAREAGKQARRLRFPEVAPPASTAEVAERVAAADVAVVLHEAGAAAFASLAASGLGEAREVLLVVGPEGGIAPEELERFTAAGASVCRLGPSVLRTSTAGVVAAGLVLAASGRWR</sequence>
<feature type="domain" description="Ribosomal RNA small subunit methyltransferase E PUA-like" evidence="14">
    <location>
        <begin position="24"/>
        <end position="71"/>
    </location>
</feature>
<keyword evidence="8 12" id="KW-0808">Transferase</keyword>
<dbReference type="Gene3D" id="2.40.240.20">
    <property type="entry name" value="Hypothetical PUA domain-like, domain 1"/>
    <property type="match status" value="1"/>
</dbReference>
<evidence type="ECO:0000256" key="1">
    <source>
        <dbReference type="ARBA" id="ARBA00004496"/>
    </source>
</evidence>
<evidence type="ECO:0000313" key="16">
    <source>
        <dbReference type="Proteomes" id="UP000243342"/>
    </source>
</evidence>
<dbReference type="Pfam" id="PF04452">
    <property type="entry name" value="Methyltrans_RNA"/>
    <property type="match status" value="1"/>
</dbReference>
<dbReference type="RefSeq" id="WP_071658335.1">
    <property type="nucleotide sequence ID" value="NZ_MLCF01000133.1"/>
</dbReference>
<keyword evidence="16" id="KW-1185">Reference proteome</keyword>
<accession>A0A1J7C2C9</accession>
<dbReference type="GO" id="GO:0070042">
    <property type="term" value="F:rRNA (uridine-N3-)-methyltransferase activity"/>
    <property type="evidence" value="ECO:0007669"/>
    <property type="project" value="TreeGrafter"/>
</dbReference>
<dbReference type="OrthoDB" id="9808126at2"/>
<dbReference type="InterPro" id="IPR029026">
    <property type="entry name" value="tRNA_m1G_MTases_N"/>
</dbReference>
<comment type="similarity">
    <text evidence="2 12">Belongs to the RNA methyltransferase RsmE family.</text>
</comment>
<dbReference type="InterPro" id="IPR029028">
    <property type="entry name" value="Alpha/beta_knot_MTases"/>
</dbReference>
<gene>
    <name evidence="15" type="ORF">BIV57_20165</name>
</gene>
<dbReference type="GO" id="GO:0005737">
    <property type="term" value="C:cytoplasm"/>
    <property type="evidence" value="ECO:0007669"/>
    <property type="project" value="UniProtKB-SubCell"/>
</dbReference>
<dbReference type="GO" id="GO:0070475">
    <property type="term" value="P:rRNA base methylation"/>
    <property type="evidence" value="ECO:0007669"/>
    <property type="project" value="TreeGrafter"/>
</dbReference>
<evidence type="ECO:0000256" key="10">
    <source>
        <dbReference type="ARBA" id="ARBA00025699"/>
    </source>
</evidence>
<evidence type="ECO:0000256" key="4">
    <source>
        <dbReference type="ARBA" id="ARBA00013673"/>
    </source>
</evidence>
<dbReference type="NCBIfam" id="NF008693">
    <property type="entry name" value="PRK11713.2-3"/>
    <property type="match status" value="1"/>
</dbReference>
<dbReference type="AlphaFoldDB" id="A0A1J7C2C9"/>
<dbReference type="InterPro" id="IPR015947">
    <property type="entry name" value="PUA-like_sf"/>
</dbReference>
<dbReference type="PANTHER" id="PTHR30027">
    <property type="entry name" value="RIBOSOMAL RNA SMALL SUBUNIT METHYLTRANSFERASE E"/>
    <property type="match status" value="1"/>
</dbReference>
<keyword evidence="6 12" id="KW-0698">rRNA processing</keyword>
<organism evidence="15 16">
    <name type="scientific">Mangrovactinospora gilvigrisea</name>
    <dbReference type="NCBI Taxonomy" id="1428644"/>
    <lineage>
        <taxon>Bacteria</taxon>
        <taxon>Bacillati</taxon>
        <taxon>Actinomycetota</taxon>
        <taxon>Actinomycetes</taxon>
        <taxon>Kitasatosporales</taxon>
        <taxon>Streptomycetaceae</taxon>
        <taxon>Mangrovactinospora</taxon>
    </lineage>
</organism>
<evidence type="ECO:0000259" key="13">
    <source>
        <dbReference type="Pfam" id="PF04452"/>
    </source>
</evidence>
<dbReference type="PIRSF" id="PIRSF015601">
    <property type="entry name" value="MTase_slr0722"/>
    <property type="match status" value="1"/>
</dbReference>
<dbReference type="InterPro" id="IPR046886">
    <property type="entry name" value="RsmE_MTase_dom"/>
</dbReference>
<dbReference type="InterPro" id="IPR006700">
    <property type="entry name" value="RsmE"/>
</dbReference>
<comment type="function">
    <text evidence="10 12">Specifically methylates the N3 position of the uracil ring of uridine 1498 (m3U1498) in 16S rRNA. Acts on the fully assembled 30S ribosomal subunit.</text>
</comment>
<evidence type="ECO:0000256" key="7">
    <source>
        <dbReference type="ARBA" id="ARBA00022603"/>
    </source>
</evidence>
<evidence type="ECO:0000256" key="6">
    <source>
        <dbReference type="ARBA" id="ARBA00022552"/>
    </source>
</evidence>
<dbReference type="Gene3D" id="3.40.1280.10">
    <property type="match status" value="1"/>
</dbReference>
<dbReference type="InterPro" id="IPR046887">
    <property type="entry name" value="RsmE_PUA-like"/>
</dbReference>
<feature type="domain" description="Ribosomal RNA small subunit methyltransferase E methyltransferase" evidence="13">
    <location>
        <begin position="81"/>
        <end position="244"/>
    </location>
</feature>
<dbReference type="PANTHER" id="PTHR30027:SF3">
    <property type="entry name" value="16S RRNA (URACIL(1498)-N(3))-METHYLTRANSFERASE"/>
    <property type="match status" value="1"/>
</dbReference>
<name>A0A1J7C2C9_9ACTN</name>
<comment type="catalytic activity">
    <reaction evidence="11 12">
        <text>uridine(1498) in 16S rRNA + S-adenosyl-L-methionine = N(3)-methyluridine(1498) in 16S rRNA + S-adenosyl-L-homocysteine + H(+)</text>
        <dbReference type="Rhea" id="RHEA:42920"/>
        <dbReference type="Rhea" id="RHEA-COMP:10283"/>
        <dbReference type="Rhea" id="RHEA-COMP:10284"/>
        <dbReference type="ChEBI" id="CHEBI:15378"/>
        <dbReference type="ChEBI" id="CHEBI:57856"/>
        <dbReference type="ChEBI" id="CHEBI:59789"/>
        <dbReference type="ChEBI" id="CHEBI:65315"/>
        <dbReference type="ChEBI" id="CHEBI:74502"/>
        <dbReference type="EC" id="2.1.1.193"/>
    </reaction>
</comment>
<evidence type="ECO:0000256" key="8">
    <source>
        <dbReference type="ARBA" id="ARBA00022679"/>
    </source>
</evidence>
<keyword evidence="5 12" id="KW-0963">Cytoplasm</keyword>
<keyword evidence="9 12" id="KW-0949">S-adenosyl-L-methionine</keyword>
<dbReference type="SUPFAM" id="SSF88697">
    <property type="entry name" value="PUA domain-like"/>
    <property type="match status" value="1"/>
</dbReference>
<comment type="subcellular location">
    <subcellularLocation>
        <location evidence="1 12">Cytoplasm</location>
    </subcellularLocation>
</comment>
<dbReference type="NCBIfam" id="TIGR00046">
    <property type="entry name" value="RsmE family RNA methyltransferase"/>
    <property type="match status" value="1"/>
</dbReference>
<reference evidence="15 16" key="1">
    <citation type="submission" date="2016-10" db="EMBL/GenBank/DDBJ databases">
        <title>Genome sequence of Streptomyces gilvigriseus MUSC 26.</title>
        <authorList>
            <person name="Lee L.-H."/>
            <person name="Ser H.-L."/>
        </authorList>
    </citation>
    <scope>NUCLEOTIDE SEQUENCE [LARGE SCALE GENOMIC DNA]</scope>
    <source>
        <strain evidence="15 16">MUSC 26</strain>
    </source>
</reference>
<evidence type="ECO:0000256" key="12">
    <source>
        <dbReference type="PIRNR" id="PIRNR015601"/>
    </source>
</evidence>
<protein>
    <recommendedName>
        <fullName evidence="4 12">Ribosomal RNA small subunit methyltransferase E</fullName>
        <ecNumber evidence="3 12">2.1.1.193</ecNumber>
    </recommendedName>
</protein>
<dbReference type="CDD" id="cd18084">
    <property type="entry name" value="RsmE-like"/>
    <property type="match status" value="1"/>
</dbReference>
<comment type="caution">
    <text evidence="15">The sequence shown here is derived from an EMBL/GenBank/DDBJ whole genome shotgun (WGS) entry which is preliminary data.</text>
</comment>
<dbReference type="FunFam" id="3.40.1280.10:FF:000023">
    <property type="entry name" value="Ribosomal RNA small subunit methyltransferase E"/>
    <property type="match status" value="1"/>
</dbReference>
<evidence type="ECO:0000259" key="14">
    <source>
        <dbReference type="Pfam" id="PF20260"/>
    </source>
</evidence>
<dbReference type="STRING" id="1428644.BIV57_20165"/>
<evidence type="ECO:0000256" key="3">
    <source>
        <dbReference type="ARBA" id="ARBA00012328"/>
    </source>
</evidence>
<dbReference type="EC" id="2.1.1.193" evidence="3 12"/>
<evidence type="ECO:0000256" key="2">
    <source>
        <dbReference type="ARBA" id="ARBA00005528"/>
    </source>
</evidence>
<evidence type="ECO:0000313" key="15">
    <source>
        <dbReference type="EMBL" id="OIV35720.1"/>
    </source>
</evidence>
<dbReference type="EMBL" id="MLCF01000133">
    <property type="protein sequence ID" value="OIV35720.1"/>
    <property type="molecule type" value="Genomic_DNA"/>
</dbReference>
<dbReference type="SUPFAM" id="SSF75217">
    <property type="entry name" value="alpha/beta knot"/>
    <property type="match status" value="1"/>
</dbReference>